<reference evidence="1 2" key="1">
    <citation type="submission" date="2014-04" db="EMBL/GenBank/DDBJ databases">
        <authorList>
            <consortium name="DOE Joint Genome Institute"/>
            <person name="Kuo A."/>
            <person name="Tarkka M."/>
            <person name="Buscot F."/>
            <person name="Kohler A."/>
            <person name="Nagy L.G."/>
            <person name="Floudas D."/>
            <person name="Copeland A."/>
            <person name="Barry K.W."/>
            <person name="Cichocki N."/>
            <person name="Veneault-Fourrey C."/>
            <person name="LaButti K."/>
            <person name="Lindquist E.A."/>
            <person name="Lipzen A."/>
            <person name="Lundell T."/>
            <person name="Morin E."/>
            <person name="Murat C."/>
            <person name="Sun H."/>
            <person name="Tunlid A."/>
            <person name="Henrissat B."/>
            <person name="Grigoriev I.V."/>
            <person name="Hibbett D.S."/>
            <person name="Martin F."/>
            <person name="Nordberg H.P."/>
            <person name="Cantor M.N."/>
            <person name="Hua S.X."/>
        </authorList>
    </citation>
    <scope>NUCLEOTIDE SEQUENCE [LARGE SCALE GENOMIC DNA]</scope>
    <source>
        <strain evidence="1 2">F 1598</strain>
    </source>
</reference>
<proteinExistence type="predicted"/>
<evidence type="ECO:0000313" key="1">
    <source>
        <dbReference type="EMBL" id="KIM87785.1"/>
    </source>
</evidence>
<evidence type="ECO:0000313" key="2">
    <source>
        <dbReference type="Proteomes" id="UP000054166"/>
    </source>
</evidence>
<dbReference type="HOGENOM" id="CLU_1511150_0_0_1"/>
<accession>A0A0C3FTV4</accession>
<protein>
    <submittedName>
        <fullName evidence="1">Uncharacterized protein</fullName>
    </submittedName>
</protein>
<name>A0A0C3FTV4_PILCF</name>
<organism evidence="1 2">
    <name type="scientific">Piloderma croceum (strain F 1598)</name>
    <dbReference type="NCBI Taxonomy" id="765440"/>
    <lineage>
        <taxon>Eukaryota</taxon>
        <taxon>Fungi</taxon>
        <taxon>Dikarya</taxon>
        <taxon>Basidiomycota</taxon>
        <taxon>Agaricomycotina</taxon>
        <taxon>Agaricomycetes</taxon>
        <taxon>Agaricomycetidae</taxon>
        <taxon>Atheliales</taxon>
        <taxon>Atheliaceae</taxon>
        <taxon>Piloderma</taxon>
    </lineage>
</organism>
<keyword evidence="2" id="KW-1185">Reference proteome</keyword>
<dbReference type="AlphaFoldDB" id="A0A0C3FTV4"/>
<sequence length="178" mass="19847">MPRRSRSVVGVMTASIRLPSLRASVIKPIAMTIQNVVKARKASESLNKVLRWSCLAPNHCCLNRLGHSYRSIVPFVGNLPYPISISRVSQTTRLVLCLTRTASWCRPQALLSHRNTITILSGGLIEGIFHYACQTKQLVHGFGKFQHACRSLQAAAKEFVVQNCFCSQRVCLLKDIDL</sequence>
<dbReference type="Proteomes" id="UP000054166">
    <property type="component" value="Unassembled WGS sequence"/>
</dbReference>
<reference evidence="2" key="2">
    <citation type="submission" date="2015-01" db="EMBL/GenBank/DDBJ databases">
        <title>Evolutionary Origins and Diversification of the Mycorrhizal Mutualists.</title>
        <authorList>
            <consortium name="DOE Joint Genome Institute"/>
            <consortium name="Mycorrhizal Genomics Consortium"/>
            <person name="Kohler A."/>
            <person name="Kuo A."/>
            <person name="Nagy L.G."/>
            <person name="Floudas D."/>
            <person name="Copeland A."/>
            <person name="Barry K.W."/>
            <person name="Cichocki N."/>
            <person name="Veneault-Fourrey C."/>
            <person name="LaButti K."/>
            <person name="Lindquist E.A."/>
            <person name="Lipzen A."/>
            <person name="Lundell T."/>
            <person name="Morin E."/>
            <person name="Murat C."/>
            <person name="Riley R."/>
            <person name="Ohm R."/>
            <person name="Sun H."/>
            <person name="Tunlid A."/>
            <person name="Henrissat B."/>
            <person name="Grigoriev I.V."/>
            <person name="Hibbett D.S."/>
            <person name="Martin F."/>
        </authorList>
    </citation>
    <scope>NUCLEOTIDE SEQUENCE [LARGE SCALE GENOMIC DNA]</scope>
    <source>
        <strain evidence="2">F 1598</strain>
    </source>
</reference>
<gene>
    <name evidence="1" type="ORF">PILCRDRAFT_261029</name>
</gene>
<dbReference type="EMBL" id="KN832978">
    <property type="protein sequence ID" value="KIM87785.1"/>
    <property type="molecule type" value="Genomic_DNA"/>
</dbReference>
<dbReference type="InParanoid" id="A0A0C3FTV4"/>